<evidence type="ECO:0000313" key="2">
    <source>
        <dbReference type="Proteomes" id="UP001549099"/>
    </source>
</evidence>
<protein>
    <submittedName>
        <fullName evidence="1">Uncharacterized protein</fullName>
    </submittedName>
</protein>
<dbReference type="EMBL" id="JBEPLW010000026">
    <property type="protein sequence ID" value="MET3576563.1"/>
    <property type="molecule type" value="Genomic_DNA"/>
</dbReference>
<gene>
    <name evidence="1" type="ORF">ABID49_002492</name>
</gene>
<dbReference type="Proteomes" id="UP001549099">
    <property type="component" value="Unassembled WGS sequence"/>
</dbReference>
<organism evidence="1 2">
    <name type="scientific">Bhargavaea ullalensis</name>
    <dbReference type="NCBI Taxonomy" id="1265685"/>
    <lineage>
        <taxon>Bacteria</taxon>
        <taxon>Bacillati</taxon>
        <taxon>Bacillota</taxon>
        <taxon>Bacilli</taxon>
        <taxon>Bacillales</taxon>
        <taxon>Caryophanaceae</taxon>
        <taxon>Bhargavaea</taxon>
    </lineage>
</organism>
<name>A0ABV2GE80_9BACL</name>
<dbReference type="RefSeq" id="WP_354198715.1">
    <property type="nucleotide sequence ID" value="NZ_JBEPLW010000026.1"/>
</dbReference>
<accession>A0ABV2GE80</accession>
<comment type="caution">
    <text evidence="1">The sequence shown here is derived from an EMBL/GenBank/DDBJ whole genome shotgun (WGS) entry which is preliminary data.</text>
</comment>
<proteinExistence type="predicted"/>
<keyword evidence="2" id="KW-1185">Reference proteome</keyword>
<evidence type="ECO:0000313" key="1">
    <source>
        <dbReference type="EMBL" id="MET3576563.1"/>
    </source>
</evidence>
<reference evidence="1 2" key="1">
    <citation type="submission" date="2024-06" db="EMBL/GenBank/DDBJ databases">
        <title>Genomic Encyclopedia of Type Strains, Phase IV (KMG-IV): sequencing the most valuable type-strain genomes for metagenomic binning, comparative biology and taxonomic classification.</title>
        <authorList>
            <person name="Goeker M."/>
        </authorList>
    </citation>
    <scope>NUCLEOTIDE SEQUENCE [LARGE SCALE GENOMIC DNA]</scope>
    <source>
        <strain evidence="1 2">DSM 26128</strain>
    </source>
</reference>
<sequence>MTWFNEGRTAVLQVPDTKKQTSIRPFPGGWTFLMAGLAAAGWHQ</sequence>